<feature type="region of interest" description="Disordered" evidence="1">
    <location>
        <begin position="58"/>
        <end position="103"/>
    </location>
</feature>
<dbReference type="AlphaFoldDB" id="A0AAN9VE10"/>
<proteinExistence type="predicted"/>
<gene>
    <name evidence="2" type="ORF">R5R35_002165</name>
</gene>
<evidence type="ECO:0000313" key="3">
    <source>
        <dbReference type="Proteomes" id="UP001378592"/>
    </source>
</evidence>
<feature type="region of interest" description="Disordered" evidence="1">
    <location>
        <begin position="21"/>
        <end position="46"/>
    </location>
</feature>
<feature type="compositionally biased region" description="Polar residues" evidence="1">
    <location>
        <begin position="61"/>
        <end position="74"/>
    </location>
</feature>
<dbReference type="Proteomes" id="UP001378592">
    <property type="component" value="Unassembled WGS sequence"/>
</dbReference>
<organism evidence="2 3">
    <name type="scientific">Gryllus longicercus</name>
    <dbReference type="NCBI Taxonomy" id="2509291"/>
    <lineage>
        <taxon>Eukaryota</taxon>
        <taxon>Metazoa</taxon>
        <taxon>Ecdysozoa</taxon>
        <taxon>Arthropoda</taxon>
        <taxon>Hexapoda</taxon>
        <taxon>Insecta</taxon>
        <taxon>Pterygota</taxon>
        <taxon>Neoptera</taxon>
        <taxon>Polyneoptera</taxon>
        <taxon>Orthoptera</taxon>
        <taxon>Ensifera</taxon>
        <taxon>Gryllidea</taxon>
        <taxon>Grylloidea</taxon>
        <taxon>Gryllidae</taxon>
        <taxon>Gryllinae</taxon>
        <taxon>Gryllus</taxon>
    </lineage>
</organism>
<reference evidence="2 3" key="1">
    <citation type="submission" date="2024-03" db="EMBL/GenBank/DDBJ databases">
        <title>The genome assembly and annotation of the cricket Gryllus longicercus Weissman &amp; Gray.</title>
        <authorList>
            <person name="Szrajer S."/>
            <person name="Gray D."/>
            <person name="Ylla G."/>
        </authorList>
    </citation>
    <scope>NUCLEOTIDE SEQUENCE [LARGE SCALE GENOMIC DNA]</scope>
    <source>
        <strain evidence="2">DAG 2021-001</strain>
        <tissue evidence="2">Whole body minus gut</tissue>
    </source>
</reference>
<name>A0AAN9VE10_9ORTH</name>
<sequence>MHTAQPDRQHQRRRAIRVNFFENHRGNGHQKRSHANCPGGEGNSDFIQHNSFFRAVPLPSTLHQQNKRSASVSDSETENKKKQQKNNLKRSRECASESSTDYA</sequence>
<evidence type="ECO:0000313" key="2">
    <source>
        <dbReference type="EMBL" id="KAK7862028.1"/>
    </source>
</evidence>
<dbReference type="EMBL" id="JAZDUA010000290">
    <property type="protein sequence ID" value="KAK7862028.1"/>
    <property type="molecule type" value="Genomic_DNA"/>
</dbReference>
<accession>A0AAN9VE10</accession>
<evidence type="ECO:0000256" key="1">
    <source>
        <dbReference type="SAM" id="MobiDB-lite"/>
    </source>
</evidence>
<keyword evidence="3" id="KW-1185">Reference proteome</keyword>
<protein>
    <submittedName>
        <fullName evidence="2">Uncharacterized protein</fullName>
    </submittedName>
</protein>
<comment type="caution">
    <text evidence="2">The sequence shown here is derived from an EMBL/GenBank/DDBJ whole genome shotgun (WGS) entry which is preliminary data.</text>
</comment>